<evidence type="ECO:0000313" key="6">
    <source>
        <dbReference type="EMBL" id="SPC86593.1"/>
    </source>
</evidence>
<dbReference type="FunFam" id="3.40.50.2000:FF:000047">
    <property type="entry name" value="Glycosyltransferase"/>
    <property type="match status" value="1"/>
</dbReference>
<sequence length="468" mass="52382">MSSEPDQLHVLFFPLMAHGHLLPTLDIARLFAARGVKTTIITTPKNAHIFTKTIEKTQNSSAKISLKIIEFPAKEVGLPEGLENLDLITDQETHQKFFSAMSLLEQPLNDILRELYPHGLVADMFFPWATDVASKHGIPRLVFHGTSFFSMCAANSVAKFKPHKTVSSNTDPFVLPGLPDKIELTSLQIADHIRLGFENDFTRLLGRAHEAENRSFGMLAQFLFAIGISKRKPREETQTQTQPPLRKHDYCLKWLGSKKPNSVVYVCFGTNSNFPASQLREIALGLEASGQEFIWVVKKNKNDDDQQEDWLPEGYEKRMEGKGLIIRGWAPQVLILEHESVGGFVTHCGWNSALEGISAGLPMVTWPIFAEQFYNEKLITDVLKIGVGVGAQQWIRLVGDFIKREAIEKAVKEIMVGEKVEEMRSRAKTLGELAKSTVEEGGSSYTDLGLLIKELKSYGALKQARLSH</sequence>
<name>A0A2N9FHC7_FAGSY</name>
<dbReference type="Gene3D" id="3.40.50.2000">
    <property type="entry name" value="Glycogen Phosphorylase B"/>
    <property type="match status" value="2"/>
</dbReference>
<keyword evidence="2 4" id="KW-0328">Glycosyltransferase</keyword>
<dbReference type="GO" id="GO:0035251">
    <property type="term" value="F:UDP-glucosyltransferase activity"/>
    <property type="evidence" value="ECO:0007669"/>
    <property type="project" value="TreeGrafter"/>
</dbReference>
<dbReference type="PROSITE" id="PS00375">
    <property type="entry name" value="UDPGT"/>
    <property type="match status" value="1"/>
</dbReference>
<organism evidence="6">
    <name type="scientific">Fagus sylvatica</name>
    <name type="common">Beechnut</name>
    <dbReference type="NCBI Taxonomy" id="28930"/>
    <lineage>
        <taxon>Eukaryota</taxon>
        <taxon>Viridiplantae</taxon>
        <taxon>Streptophyta</taxon>
        <taxon>Embryophyta</taxon>
        <taxon>Tracheophyta</taxon>
        <taxon>Spermatophyta</taxon>
        <taxon>Magnoliopsida</taxon>
        <taxon>eudicotyledons</taxon>
        <taxon>Gunneridae</taxon>
        <taxon>Pentapetalae</taxon>
        <taxon>rosids</taxon>
        <taxon>fabids</taxon>
        <taxon>Fagales</taxon>
        <taxon>Fagaceae</taxon>
        <taxon>Fagus</taxon>
    </lineage>
</organism>
<reference evidence="6" key="1">
    <citation type="submission" date="2018-02" db="EMBL/GenBank/DDBJ databases">
        <authorList>
            <person name="Cohen D.B."/>
            <person name="Kent A.D."/>
        </authorList>
    </citation>
    <scope>NUCLEOTIDE SEQUENCE</scope>
</reference>
<keyword evidence="3 4" id="KW-0808">Transferase</keyword>
<proteinExistence type="inferred from homology"/>
<dbReference type="PANTHER" id="PTHR48047:SF135">
    <property type="entry name" value="GLYCOSYLTRANSFERASE"/>
    <property type="match status" value="1"/>
</dbReference>
<dbReference type="EC" id="2.4.1.-" evidence="5"/>
<evidence type="ECO:0000256" key="5">
    <source>
        <dbReference type="RuleBase" id="RU362057"/>
    </source>
</evidence>
<evidence type="ECO:0000256" key="3">
    <source>
        <dbReference type="ARBA" id="ARBA00022679"/>
    </source>
</evidence>
<dbReference type="PANTHER" id="PTHR48047">
    <property type="entry name" value="GLYCOSYLTRANSFERASE"/>
    <property type="match status" value="1"/>
</dbReference>
<evidence type="ECO:0000256" key="4">
    <source>
        <dbReference type="RuleBase" id="RU003718"/>
    </source>
</evidence>
<dbReference type="CDD" id="cd03784">
    <property type="entry name" value="GT1_Gtf-like"/>
    <property type="match status" value="1"/>
</dbReference>
<gene>
    <name evidence="6" type="ORF">FSB_LOCUS14475</name>
    <name evidence="7" type="ORF">FSB_LOCUS34555</name>
</gene>
<evidence type="ECO:0000256" key="2">
    <source>
        <dbReference type="ARBA" id="ARBA00022676"/>
    </source>
</evidence>
<dbReference type="InterPro" id="IPR002213">
    <property type="entry name" value="UDP_glucos_trans"/>
</dbReference>
<dbReference type="SUPFAM" id="SSF53756">
    <property type="entry name" value="UDP-Glycosyltransferase/glycogen phosphorylase"/>
    <property type="match status" value="1"/>
</dbReference>
<accession>A0A2N9FHC7</accession>
<dbReference type="AlphaFoldDB" id="A0A2N9FHC7"/>
<evidence type="ECO:0000313" key="7">
    <source>
        <dbReference type="EMBL" id="SPD06673.1"/>
    </source>
</evidence>
<dbReference type="Pfam" id="PF00201">
    <property type="entry name" value="UDPGT"/>
    <property type="match status" value="1"/>
</dbReference>
<dbReference type="EMBL" id="OIVN01002816">
    <property type="protein sequence ID" value="SPD06673.1"/>
    <property type="molecule type" value="Genomic_DNA"/>
</dbReference>
<protein>
    <recommendedName>
        <fullName evidence="5">Glycosyltransferase</fullName>
        <ecNumber evidence="5">2.4.1.-</ecNumber>
    </recommendedName>
</protein>
<comment type="similarity">
    <text evidence="1 4">Belongs to the UDP-glycosyltransferase family.</text>
</comment>
<dbReference type="InterPro" id="IPR035595">
    <property type="entry name" value="UDP_glycos_trans_CS"/>
</dbReference>
<evidence type="ECO:0000256" key="1">
    <source>
        <dbReference type="ARBA" id="ARBA00009995"/>
    </source>
</evidence>
<dbReference type="EMBL" id="OIVN01000862">
    <property type="protein sequence ID" value="SPC86593.1"/>
    <property type="molecule type" value="Genomic_DNA"/>
</dbReference>